<evidence type="ECO:0000256" key="5">
    <source>
        <dbReference type="ARBA" id="ARBA00023136"/>
    </source>
</evidence>
<evidence type="ECO:0000313" key="7">
    <source>
        <dbReference type="EMBL" id="ASI99035.1"/>
    </source>
</evidence>
<evidence type="ECO:0000256" key="4">
    <source>
        <dbReference type="ARBA" id="ARBA00022989"/>
    </source>
</evidence>
<dbReference type="PRINTS" id="PR00119">
    <property type="entry name" value="CATATPASE"/>
</dbReference>
<feature type="transmembrane region" description="Helical" evidence="6">
    <location>
        <begin position="201"/>
        <end position="220"/>
    </location>
</feature>
<keyword evidence="4 6" id="KW-1133">Transmembrane helix</keyword>
<dbReference type="SUPFAM" id="SSF56784">
    <property type="entry name" value="HAD-like"/>
    <property type="match status" value="1"/>
</dbReference>
<accession>A0A218P271</accession>
<protein>
    <recommendedName>
        <fullName evidence="9">HAD family hydrolase</fullName>
    </recommendedName>
</protein>
<dbReference type="Pfam" id="PF00702">
    <property type="entry name" value="Hydrolase"/>
    <property type="match status" value="1"/>
</dbReference>
<dbReference type="AlphaFoldDB" id="A0A218P271"/>
<dbReference type="NCBIfam" id="TIGR01494">
    <property type="entry name" value="ATPase_P-type"/>
    <property type="match status" value="1"/>
</dbReference>
<reference evidence="7 8" key="1">
    <citation type="submission" date="2016-03" db="EMBL/GenBank/DDBJ databases">
        <title>Complete genome sequence of Thermococcus celer.</title>
        <authorList>
            <person name="Oger P.M."/>
        </authorList>
    </citation>
    <scope>NUCLEOTIDE SEQUENCE [LARGE SCALE GENOMIC DNA]</scope>
    <source>
        <strain evidence="7 8">Vu 13</strain>
    </source>
</reference>
<dbReference type="GO" id="GO:0005524">
    <property type="term" value="F:ATP binding"/>
    <property type="evidence" value="ECO:0007669"/>
    <property type="project" value="InterPro"/>
</dbReference>
<dbReference type="PANTHER" id="PTHR43520:SF8">
    <property type="entry name" value="P-TYPE CU(+) TRANSPORTER"/>
    <property type="match status" value="1"/>
</dbReference>
<dbReference type="InterPro" id="IPR023214">
    <property type="entry name" value="HAD_sf"/>
</dbReference>
<dbReference type="InterPro" id="IPR023299">
    <property type="entry name" value="ATPase_P-typ_cyto_dom_N"/>
</dbReference>
<dbReference type="GO" id="GO:0005507">
    <property type="term" value="F:copper ion binding"/>
    <property type="evidence" value="ECO:0007669"/>
    <property type="project" value="TreeGrafter"/>
</dbReference>
<evidence type="ECO:0000256" key="3">
    <source>
        <dbReference type="ARBA" id="ARBA00022967"/>
    </source>
</evidence>
<keyword evidence="3" id="KW-1278">Translocase</keyword>
<feature type="transmembrane region" description="Helical" evidence="6">
    <location>
        <begin position="171"/>
        <end position="189"/>
    </location>
</feature>
<name>A0A218P271_THECE</name>
<evidence type="ECO:0000313" key="8">
    <source>
        <dbReference type="Proteomes" id="UP000197156"/>
    </source>
</evidence>
<dbReference type="Gene3D" id="3.40.1110.10">
    <property type="entry name" value="Calcium-transporting ATPase, cytoplasmic domain N"/>
    <property type="match status" value="1"/>
</dbReference>
<dbReference type="InterPro" id="IPR036412">
    <property type="entry name" value="HAD-like_sf"/>
</dbReference>
<dbReference type="Gene3D" id="3.40.50.1000">
    <property type="entry name" value="HAD superfamily/HAD-like"/>
    <property type="match status" value="1"/>
</dbReference>
<organism evidence="7 8">
    <name type="scientific">Thermococcus celer Vu 13 = JCM 8558</name>
    <dbReference type="NCBI Taxonomy" id="1293037"/>
    <lineage>
        <taxon>Archaea</taxon>
        <taxon>Methanobacteriati</taxon>
        <taxon>Methanobacteriota</taxon>
        <taxon>Thermococci</taxon>
        <taxon>Thermococcales</taxon>
        <taxon>Thermococcaceae</taxon>
        <taxon>Thermococcus</taxon>
    </lineage>
</organism>
<dbReference type="GO" id="GO:0016887">
    <property type="term" value="F:ATP hydrolysis activity"/>
    <property type="evidence" value="ECO:0007669"/>
    <property type="project" value="InterPro"/>
</dbReference>
<sequence length="240" mass="25940">MEEAGYPIEDVEEVLHKLEDEAKTAVIVAIDGKIVGVMGIADTIKENAREAIEELHRMGKKVGMITGDNRRTANAIAKQLKIDYVLAEVLPGDKASEVRKLQERGEVIIFVGDGINDAPALAQADVGIAVGSGTDVAMESGEIVLMRDDVRDVVRAIKLSQKTLSKIKQNFFWAMVYNTILIPVAAGVLYPTFGIVFRPEWAAGAMAMSSVSVVSNSLLLKRKNSLSISPVFSFGIYSSS</sequence>
<keyword evidence="2 6" id="KW-0812">Transmembrane</keyword>
<evidence type="ECO:0008006" key="9">
    <source>
        <dbReference type="Google" id="ProtNLM"/>
    </source>
</evidence>
<dbReference type="GO" id="GO:0016020">
    <property type="term" value="C:membrane"/>
    <property type="evidence" value="ECO:0007669"/>
    <property type="project" value="UniProtKB-SubCell"/>
</dbReference>
<dbReference type="KEGG" id="tce:A3L02_05380"/>
<dbReference type="EMBL" id="CP014854">
    <property type="protein sequence ID" value="ASI99035.1"/>
    <property type="molecule type" value="Genomic_DNA"/>
</dbReference>
<keyword evidence="8" id="KW-1185">Reference proteome</keyword>
<dbReference type="GO" id="GO:0043682">
    <property type="term" value="F:P-type divalent copper transporter activity"/>
    <property type="evidence" value="ECO:0007669"/>
    <property type="project" value="TreeGrafter"/>
</dbReference>
<gene>
    <name evidence="7" type="ORF">A3L02_05380</name>
</gene>
<evidence type="ECO:0000256" key="2">
    <source>
        <dbReference type="ARBA" id="ARBA00022692"/>
    </source>
</evidence>
<keyword evidence="5 6" id="KW-0472">Membrane</keyword>
<dbReference type="Proteomes" id="UP000197156">
    <property type="component" value="Chromosome"/>
</dbReference>
<evidence type="ECO:0000256" key="6">
    <source>
        <dbReference type="SAM" id="Phobius"/>
    </source>
</evidence>
<evidence type="ECO:0000256" key="1">
    <source>
        <dbReference type="ARBA" id="ARBA00004370"/>
    </source>
</evidence>
<dbReference type="InterPro" id="IPR001757">
    <property type="entry name" value="P_typ_ATPase"/>
</dbReference>
<proteinExistence type="predicted"/>
<dbReference type="GO" id="GO:0055070">
    <property type="term" value="P:copper ion homeostasis"/>
    <property type="evidence" value="ECO:0007669"/>
    <property type="project" value="TreeGrafter"/>
</dbReference>
<dbReference type="PANTHER" id="PTHR43520">
    <property type="entry name" value="ATP7, ISOFORM B"/>
    <property type="match status" value="1"/>
</dbReference>
<comment type="subcellular location">
    <subcellularLocation>
        <location evidence="1">Membrane</location>
    </subcellularLocation>
</comment>